<dbReference type="PANTHER" id="PTHR44196:SF1">
    <property type="entry name" value="DEHYDROGENASE_REDUCTASE SDR FAMILY MEMBER 7B"/>
    <property type="match status" value="1"/>
</dbReference>
<protein>
    <submittedName>
        <fullName evidence="4">Oxidoreductase, short-chain dehydrogenase/reductase family protein</fullName>
    </submittedName>
</protein>
<dbReference type="CDD" id="cd05233">
    <property type="entry name" value="SDR_c"/>
    <property type="match status" value="1"/>
</dbReference>
<comment type="similarity">
    <text evidence="1 3">Belongs to the short-chain dehydrogenases/reductases (SDR) family.</text>
</comment>
<dbReference type="GO" id="GO:0016491">
    <property type="term" value="F:oxidoreductase activity"/>
    <property type="evidence" value="ECO:0007669"/>
    <property type="project" value="UniProtKB-KW"/>
</dbReference>
<dbReference type="Pfam" id="PF00106">
    <property type="entry name" value="adh_short"/>
    <property type="match status" value="1"/>
</dbReference>
<dbReference type="STRING" id="216432.CA2559_05445"/>
<dbReference type="eggNOG" id="COG0300">
    <property type="taxonomic scope" value="Bacteria"/>
</dbReference>
<organism evidence="4 5">
    <name type="scientific">Croceibacter atlanticus (strain ATCC BAA-628 / JCM 21780 / CIP 108009 / IAM 15332 / KCTC 12090 / HTCC2559)</name>
    <dbReference type="NCBI Taxonomy" id="216432"/>
    <lineage>
        <taxon>Bacteria</taxon>
        <taxon>Pseudomonadati</taxon>
        <taxon>Bacteroidota</taxon>
        <taxon>Flavobacteriia</taxon>
        <taxon>Flavobacteriales</taxon>
        <taxon>Flavobacteriaceae</taxon>
        <taxon>Croceibacter</taxon>
    </lineage>
</organism>
<reference evidence="4 5" key="1">
    <citation type="journal article" date="2010" name="J. Bacteriol.">
        <title>The complete genome sequence of Croceibacter atlanticus HTCC2559T.</title>
        <authorList>
            <person name="Oh H.M."/>
            <person name="Kang I."/>
            <person name="Ferriera S."/>
            <person name="Giovannoni S.J."/>
            <person name="Cho J.C."/>
        </authorList>
    </citation>
    <scope>NUCLEOTIDE SEQUENCE [LARGE SCALE GENOMIC DNA]</scope>
    <source>
        <strain evidence="5">ATCC BAA-628 / HTCC2559 / KCTC 12090</strain>
    </source>
</reference>
<evidence type="ECO:0000313" key="4">
    <source>
        <dbReference type="EMBL" id="EAP88178.1"/>
    </source>
</evidence>
<evidence type="ECO:0000313" key="5">
    <source>
        <dbReference type="Proteomes" id="UP000002297"/>
    </source>
</evidence>
<sequence>MKHIIITGASKGIGLELAKLFSIQNHKVIALSRNTSHLKSLSLDNVTCLDLDITKEEQNNILNNAIKNVFNNRVDILINNAGLLANSSFNTTSLDTFKSVYNTNVYGVVNMTQQALPYMNNKSHVVNISSMGGIQGSMKFAGLSAYSSSKGALITLTELLAEEYKETGPSFNVLALGAVQTEMLEQAFPGFQAPVTAEEMAEYIANFALTGQQFYNGKILQVSSTTP</sequence>
<dbReference type="GeneID" id="89452878"/>
<evidence type="ECO:0000256" key="2">
    <source>
        <dbReference type="ARBA" id="ARBA00023002"/>
    </source>
</evidence>
<keyword evidence="2" id="KW-0560">Oxidoreductase</keyword>
<dbReference type="PRINTS" id="PR00081">
    <property type="entry name" value="GDHRDH"/>
</dbReference>
<accession>A3U7G1</accession>
<dbReference type="PANTHER" id="PTHR44196">
    <property type="entry name" value="DEHYDROGENASE/REDUCTASE SDR FAMILY MEMBER 7B"/>
    <property type="match status" value="1"/>
</dbReference>
<dbReference type="EMBL" id="CP002046">
    <property type="protein sequence ID" value="EAP88178.1"/>
    <property type="molecule type" value="Genomic_DNA"/>
</dbReference>
<dbReference type="PRINTS" id="PR00080">
    <property type="entry name" value="SDRFAMILY"/>
</dbReference>
<dbReference type="KEGG" id="cat:CA2559_05445"/>
<keyword evidence="5" id="KW-1185">Reference proteome</keyword>
<name>A3U7G1_CROAH</name>
<dbReference type="Gene3D" id="3.40.50.720">
    <property type="entry name" value="NAD(P)-binding Rossmann-like Domain"/>
    <property type="match status" value="1"/>
</dbReference>
<dbReference type="Proteomes" id="UP000002297">
    <property type="component" value="Chromosome"/>
</dbReference>
<evidence type="ECO:0000256" key="3">
    <source>
        <dbReference type="RuleBase" id="RU000363"/>
    </source>
</evidence>
<dbReference type="OrthoDB" id="9787298at2"/>
<proteinExistence type="inferred from homology"/>
<evidence type="ECO:0000256" key="1">
    <source>
        <dbReference type="ARBA" id="ARBA00006484"/>
    </source>
</evidence>
<dbReference type="InterPro" id="IPR002347">
    <property type="entry name" value="SDR_fam"/>
</dbReference>
<gene>
    <name evidence="4" type="ordered locus">CA2559_05445</name>
</gene>
<dbReference type="AlphaFoldDB" id="A3U7G1"/>
<dbReference type="SUPFAM" id="SSF51735">
    <property type="entry name" value="NAD(P)-binding Rossmann-fold domains"/>
    <property type="match status" value="1"/>
</dbReference>
<dbReference type="RefSeq" id="WP_013186853.1">
    <property type="nucleotide sequence ID" value="NC_014230.1"/>
</dbReference>
<dbReference type="GO" id="GO:0016020">
    <property type="term" value="C:membrane"/>
    <property type="evidence" value="ECO:0007669"/>
    <property type="project" value="TreeGrafter"/>
</dbReference>
<dbReference type="HOGENOM" id="CLU_010194_2_10_10"/>
<dbReference type="InterPro" id="IPR036291">
    <property type="entry name" value="NAD(P)-bd_dom_sf"/>
</dbReference>